<proteinExistence type="predicted"/>
<accession>A0A815CV87</accession>
<dbReference type="AlphaFoldDB" id="A0A815CV87"/>
<organism evidence="1 3">
    <name type="scientific">Adineta steineri</name>
    <dbReference type="NCBI Taxonomy" id="433720"/>
    <lineage>
        <taxon>Eukaryota</taxon>
        <taxon>Metazoa</taxon>
        <taxon>Spiralia</taxon>
        <taxon>Gnathifera</taxon>
        <taxon>Rotifera</taxon>
        <taxon>Eurotatoria</taxon>
        <taxon>Bdelloidea</taxon>
        <taxon>Adinetida</taxon>
        <taxon>Adinetidae</taxon>
        <taxon>Adineta</taxon>
    </lineage>
</organism>
<evidence type="ECO:0000313" key="2">
    <source>
        <dbReference type="EMBL" id="CAF4008201.1"/>
    </source>
</evidence>
<name>A0A815CV87_9BILA</name>
<reference evidence="1" key="1">
    <citation type="submission" date="2021-02" db="EMBL/GenBank/DDBJ databases">
        <authorList>
            <person name="Nowell W R."/>
        </authorList>
    </citation>
    <scope>NUCLEOTIDE SEQUENCE</scope>
</reference>
<evidence type="ECO:0000313" key="1">
    <source>
        <dbReference type="EMBL" id="CAF1289465.1"/>
    </source>
</evidence>
<dbReference type="EMBL" id="CAJOAY010003194">
    <property type="protein sequence ID" value="CAF4008201.1"/>
    <property type="molecule type" value="Genomic_DNA"/>
</dbReference>
<dbReference type="OrthoDB" id="411632at2759"/>
<protein>
    <submittedName>
        <fullName evidence="1">Uncharacterized protein</fullName>
    </submittedName>
</protein>
<dbReference type="Proteomes" id="UP000663881">
    <property type="component" value="Unassembled WGS sequence"/>
</dbReference>
<dbReference type="Proteomes" id="UP000663891">
    <property type="component" value="Unassembled WGS sequence"/>
</dbReference>
<evidence type="ECO:0000313" key="3">
    <source>
        <dbReference type="Proteomes" id="UP000663891"/>
    </source>
</evidence>
<gene>
    <name evidence="2" type="ORF">OKA104_LOCUS30204</name>
    <name evidence="1" type="ORF">VCS650_LOCUS30421</name>
</gene>
<sequence>MMATVVTAYFPMAKSKHSATEYLSWLENLLSFCESPMVIFTTDAYRSTLTEIRYRHGPLPTHFVVDYASPLEIPPIKRLKTTFQEQLSMDPERDHHTVELYAIWSAKSFMLNYSAHINHFRSDFFLYVDAGSFRSKKYRFQKWPGRLPIQLITESRLLLSMIAPLPRRFCPLNHSFGASYSPVAFDLVEGGLIGGSSAVVHWWTTVFYDTIDWYRSRKIFIGKDQHLMNAIALAHADRVLMLLPFRASWWCGNEWFAYGPLLAHSMLEPPGFVRRCQSRQSLTDIITQFDKVCSDPYNID</sequence>
<dbReference type="EMBL" id="CAJNON010000494">
    <property type="protein sequence ID" value="CAF1289465.1"/>
    <property type="molecule type" value="Genomic_DNA"/>
</dbReference>
<comment type="caution">
    <text evidence="1">The sequence shown here is derived from an EMBL/GenBank/DDBJ whole genome shotgun (WGS) entry which is preliminary data.</text>
</comment>